<dbReference type="RefSeq" id="WP_038982705.1">
    <property type="nucleotide sequence ID" value="NZ_JABTYG010000008.1"/>
</dbReference>
<reference evidence="3" key="2">
    <citation type="submission" date="2016-10" db="EMBL/GenBank/DDBJ databases">
        <authorList>
            <person name="Varghese N."/>
            <person name="Submissions S."/>
        </authorList>
    </citation>
    <scope>NUCLEOTIDE SEQUENCE [LARGE SCALE GENOMIC DNA]</scope>
    <source>
        <strain evidence="3">BS3782</strain>
    </source>
</reference>
<dbReference type="EMBL" id="VZPO01000011">
    <property type="protein sequence ID" value="KAB0500488.1"/>
    <property type="molecule type" value="Genomic_DNA"/>
</dbReference>
<dbReference type="EMBL" id="LT629746">
    <property type="protein sequence ID" value="SDT11928.1"/>
    <property type="molecule type" value="Genomic_DNA"/>
</dbReference>
<sequence>MPSHKRLGSVCHSLAHHAASSLSYVHPHLSVALRPLSIRAAAVDLTKQDPCPPELKSHLYLSSGLNALKARFEEILGREGFTLSELQEATVLFNYDQNRLDDYCCECHARLVSLNGRQYLSAVNYLGKSIVPQFE</sequence>
<protein>
    <submittedName>
        <fullName evidence="2">Uncharacterized protein</fullName>
    </submittedName>
</protein>
<dbReference type="AlphaFoldDB" id="A0A0J6H4C5"/>
<dbReference type="PATRIC" id="fig|163011.3.peg.202"/>
<name>A0A0J6H4C5_9PSED</name>
<reference evidence="1 4" key="3">
    <citation type="submission" date="2019-09" db="EMBL/GenBank/DDBJ databases">
        <title>Draft genome sequences of 48 bacterial type strains from the CCUG.</title>
        <authorList>
            <person name="Tunovic T."/>
            <person name="Pineiro-Iglesias B."/>
            <person name="Unosson C."/>
            <person name="Inganas E."/>
            <person name="Ohlen M."/>
            <person name="Cardew S."/>
            <person name="Jensie-Markopoulos S."/>
            <person name="Salva-Serra F."/>
            <person name="Jaen-Luchoro D."/>
            <person name="Karlsson R."/>
            <person name="Svensson-Stadler L."/>
            <person name="Chun J."/>
            <person name="Moore E."/>
        </authorList>
    </citation>
    <scope>NUCLEOTIDE SEQUENCE [LARGE SCALE GENOMIC DNA]</scope>
    <source>
        <strain evidence="1 4">CCUG 51522</strain>
    </source>
</reference>
<proteinExistence type="predicted"/>
<evidence type="ECO:0000313" key="4">
    <source>
        <dbReference type="Proteomes" id="UP000434925"/>
    </source>
</evidence>
<gene>
    <name evidence="1" type="ORF">F7R14_24480</name>
    <name evidence="2" type="ORF">SAMN04490191_3223</name>
</gene>
<reference evidence="2" key="1">
    <citation type="submission" date="2016-10" db="EMBL/GenBank/DDBJ databases">
        <authorList>
            <person name="de Groot N.N."/>
        </authorList>
    </citation>
    <scope>NUCLEOTIDE SEQUENCE [LARGE SCALE GENOMIC DNA]</scope>
    <source>
        <strain evidence="2">BS3782</strain>
    </source>
</reference>
<evidence type="ECO:0000313" key="1">
    <source>
        <dbReference type="EMBL" id="KAB0500488.1"/>
    </source>
</evidence>
<dbReference type="Proteomes" id="UP000434925">
    <property type="component" value="Unassembled WGS sequence"/>
</dbReference>
<accession>A0A0J6H4C5</accession>
<evidence type="ECO:0000313" key="2">
    <source>
        <dbReference type="EMBL" id="SDT11928.1"/>
    </source>
</evidence>
<evidence type="ECO:0000313" key="3">
    <source>
        <dbReference type="Proteomes" id="UP000182814"/>
    </source>
</evidence>
<dbReference type="Proteomes" id="UP000182814">
    <property type="component" value="Chromosome I"/>
</dbReference>
<organism evidence="2 3">
    <name type="scientific">Pseudomonas lini</name>
    <dbReference type="NCBI Taxonomy" id="163011"/>
    <lineage>
        <taxon>Bacteria</taxon>
        <taxon>Pseudomonadati</taxon>
        <taxon>Pseudomonadota</taxon>
        <taxon>Gammaproteobacteria</taxon>
        <taxon>Pseudomonadales</taxon>
        <taxon>Pseudomonadaceae</taxon>
        <taxon>Pseudomonas</taxon>
    </lineage>
</organism>
<keyword evidence="3" id="KW-1185">Reference proteome</keyword>